<proteinExistence type="predicted"/>
<dbReference type="Gene3D" id="3.40.190.10">
    <property type="entry name" value="Periplasmic binding protein-like II"/>
    <property type="match status" value="2"/>
</dbReference>
<protein>
    <submittedName>
        <fullName evidence="1">ABC-type phosphate/phosphonate transport system, substrate-binding protein</fullName>
    </submittedName>
</protein>
<dbReference type="AlphaFoldDB" id="A0A1C3TV85"/>
<dbReference type="RefSeq" id="WP_245304613.1">
    <property type="nucleotide sequence ID" value="NZ_FMAG01000001.1"/>
</dbReference>
<organism evidence="1 2">
    <name type="scientific">Rhizobium multihospitium</name>
    <dbReference type="NCBI Taxonomy" id="410764"/>
    <lineage>
        <taxon>Bacteria</taxon>
        <taxon>Pseudomonadati</taxon>
        <taxon>Pseudomonadota</taxon>
        <taxon>Alphaproteobacteria</taxon>
        <taxon>Hyphomicrobiales</taxon>
        <taxon>Rhizobiaceae</taxon>
        <taxon>Rhizobium/Agrobacterium group</taxon>
        <taxon>Rhizobium</taxon>
    </lineage>
</organism>
<dbReference type="PANTHER" id="PTHR35841">
    <property type="entry name" value="PHOSPHONATES-BINDING PERIPLASMIC PROTEIN"/>
    <property type="match status" value="1"/>
</dbReference>
<evidence type="ECO:0000313" key="2">
    <source>
        <dbReference type="Proteomes" id="UP000199101"/>
    </source>
</evidence>
<dbReference type="Proteomes" id="UP000199101">
    <property type="component" value="Unassembled WGS sequence"/>
</dbReference>
<dbReference type="PANTHER" id="PTHR35841:SF1">
    <property type="entry name" value="PHOSPHONATES-BINDING PERIPLASMIC PROTEIN"/>
    <property type="match status" value="1"/>
</dbReference>
<sequence>MTISPVAAIACSRMYNLSPKISGLWDRLFHWLADRSGVELEVIAHAAPAPLSELWGRPDTGAVFMCGFPFSRLSPEERPQPLAAPVSLAGWANGRPVYASHIVAARDRSLTEADLATARWGWTVRDSQSGYNAPREFFATLANRPATAQIVGPLLNPRGVVDAIRSDAIDVGAIDAYAFQLMAMHEPDMIAPLRVIATTKPAPFPLLVAARQQSSDIVDALRAVLLSAHQDPEGSHILASLGLAAFAEPDVAAYNQLPARARAIDAALGTW</sequence>
<dbReference type="SUPFAM" id="SSF53850">
    <property type="entry name" value="Periplasmic binding protein-like II"/>
    <property type="match status" value="1"/>
</dbReference>
<evidence type="ECO:0000313" key="1">
    <source>
        <dbReference type="EMBL" id="SCB07167.1"/>
    </source>
</evidence>
<reference evidence="2" key="1">
    <citation type="submission" date="2016-08" db="EMBL/GenBank/DDBJ databases">
        <authorList>
            <person name="Varghese N."/>
            <person name="Submissions Spin"/>
        </authorList>
    </citation>
    <scope>NUCLEOTIDE SEQUENCE [LARGE SCALE GENOMIC DNA]</scope>
    <source>
        <strain evidence="2">HAMBI 2975</strain>
    </source>
</reference>
<accession>A0A1C3TV85</accession>
<gene>
    <name evidence="1" type="ORF">GA0061103_1042</name>
</gene>
<dbReference type="EMBL" id="FMAG01000001">
    <property type="protein sequence ID" value="SCB07167.1"/>
    <property type="molecule type" value="Genomic_DNA"/>
</dbReference>
<name>A0A1C3TV85_9HYPH</name>
<dbReference type="STRING" id="410764.GA0061103_1042"/>
<dbReference type="Pfam" id="PF12974">
    <property type="entry name" value="Phosphonate-bd"/>
    <property type="match status" value="1"/>
</dbReference>
<keyword evidence="2" id="KW-1185">Reference proteome</keyword>